<reference evidence="4" key="1">
    <citation type="journal article" date="2019" name="Int. J. Syst. Evol. Microbiol.">
        <title>The Global Catalogue of Microorganisms (GCM) 10K type strain sequencing project: providing services to taxonomists for standard genome sequencing and annotation.</title>
        <authorList>
            <consortium name="The Broad Institute Genomics Platform"/>
            <consortium name="The Broad Institute Genome Sequencing Center for Infectious Disease"/>
            <person name="Wu L."/>
            <person name="Ma J."/>
        </authorList>
    </citation>
    <scope>NUCLEOTIDE SEQUENCE [LARGE SCALE GENOMIC DNA]</scope>
    <source>
        <strain evidence="4">CGMCC 1.15297</strain>
    </source>
</reference>
<feature type="transmembrane region" description="Helical" evidence="1">
    <location>
        <begin position="20"/>
        <end position="41"/>
    </location>
</feature>
<feature type="transmembrane region" description="Helical" evidence="1">
    <location>
        <begin position="319"/>
        <end position="340"/>
    </location>
</feature>
<name>A0ABQ1FEM5_9SPHN</name>
<dbReference type="Pfam" id="PF01757">
    <property type="entry name" value="Acyl_transf_3"/>
    <property type="match status" value="1"/>
</dbReference>
<feature type="transmembrane region" description="Helical" evidence="1">
    <location>
        <begin position="198"/>
        <end position="219"/>
    </location>
</feature>
<organism evidence="3 4">
    <name type="scientific">Blastomonas marina</name>
    <dbReference type="NCBI Taxonomy" id="1867408"/>
    <lineage>
        <taxon>Bacteria</taxon>
        <taxon>Pseudomonadati</taxon>
        <taxon>Pseudomonadota</taxon>
        <taxon>Alphaproteobacteria</taxon>
        <taxon>Sphingomonadales</taxon>
        <taxon>Sphingomonadaceae</taxon>
        <taxon>Blastomonas</taxon>
    </lineage>
</organism>
<proteinExistence type="predicted"/>
<dbReference type="InterPro" id="IPR050879">
    <property type="entry name" value="Acyltransferase_3"/>
</dbReference>
<feature type="transmembrane region" description="Helical" evidence="1">
    <location>
        <begin position="48"/>
        <end position="68"/>
    </location>
</feature>
<sequence length="365" mass="40589">MSVEGVGTVVWQRIDRTLLSIQYLRALAAIAVLVAHGLPGLPQLPISLLGLAMDLFFLMSGFLVVVISSDETRPLDFFGDRLARIVPLYWTLTLAAFVLIYSGILFPILDPGTIATRMAGADWAFLVRSLLFIPGSSPFEPDLNPLIPQGWTLNYEMMFYALFAVALFLRRRYLVPMVSVGFGVLVALGILLEGGEPFRFWTSPMIFEFVFGLWVGLAWQRRWNYGLVFLGLMLAWLPLMAVTEQYFLDAPFTPQRMQYLPFVLALFIACVALDRARGGLPLWKPVKLVGDASYSIYLVHFFPIILLDRVGAAVPIAPAAYFAVVVAGGLASGLATFHLVERPMMRLVRSVRAARRARPLRGLAT</sequence>
<feature type="transmembrane region" description="Helical" evidence="1">
    <location>
        <begin position="174"/>
        <end position="192"/>
    </location>
</feature>
<dbReference type="InterPro" id="IPR002656">
    <property type="entry name" value="Acyl_transf_3_dom"/>
</dbReference>
<evidence type="ECO:0000313" key="4">
    <source>
        <dbReference type="Proteomes" id="UP000603317"/>
    </source>
</evidence>
<dbReference type="Proteomes" id="UP000603317">
    <property type="component" value="Unassembled WGS sequence"/>
</dbReference>
<dbReference type="RefSeq" id="WP_188642228.1">
    <property type="nucleotide sequence ID" value="NZ_BMID01000001.1"/>
</dbReference>
<evidence type="ECO:0000259" key="2">
    <source>
        <dbReference type="Pfam" id="PF01757"/>
    </source>
</evidence>
<feature type="domain" description="Acyltransferase 3" evidence="2">
    <location>
        <begin position="20"/>
        <end position="332"/>
    </location>
</feature>
<keyword evidence="1" id="KW-0472">Membrane</keyword>
<feature type="transmembrane region" description="Helical" evidence="1">
    <location>
        <begin position="288"/>
        <end position="307"/>
    </location>
</feature>
<feature type="transmembrane region" description="Helical" evidence="1">
    <location>
        <begin position="259"/>
        <end position="276"/>
    </location>
</feature>
<keyword evidence="1" id="KW-0812">Transmembrane</keyword>
<feature type="transmembrane region" description="Helical" evidence="1">
    <location>
        <begin position="226"/>
        <end position="247"/>
    </location>
</feature>
<gene>
    <name evidence="3" type="primary">exoZ1</name>
    <name evidence="3" type="ORF">GCM10010923_16370</name>
</gene>
<feature type="transmembrane region" description="Helical" evidence="1">
    <location>
        <begin position="88"/>
        <end position="109"/>
    </location>
</feature>
<feature type="transmembrane region" description="Helical" evidence="1">
    <location>
        <begin position="151"/>
        <end position="169"/>
    </location>
</feature>
<accession>A0ABQ1FEM5</accession>
<keyword evidence="1" id="KW-1133">Transmembrane helix</keyword>
<comment type="caution">
    <text evidence="3">The sequence shown here is derived from an EMBL/GenBank/DDBJ whole genome shotgun (WGS) entry which is preliminary data.</text>
</comment>
<evidence type="ECO:0000256" key="1">
    <source>
        <dbReference type="SAM" id="Phobius"/>
    </source>
</evidence>
<dbReference type="PANTHER" id="PTHR23028">
    <property type="entry name" value="ACETYLTRANSFERASE"/>
    <property type="match status" value="1"/>
</dbReference>
<protein>
    <submittedName>
        <fullName evidence="3">Exopolysaccharide production protein ExoZ</fullName>
    </submittedName>
</protein>
<evidence type="ECO:0000313" key="3">
    <source>
        <dbReference type="EMBL" id="GGA07101.1"/>
    </source>
</evidence>
<dbReference type="PANTHER" id="PTHR23028:SF131">
    <property type="entry name" value="BLR2367 PROTEIN"/>
    <property type="match status" value="1"/>
</dbReference>
<keyword evidence="4" id="KW-1185">Reference proteome</keyword>
<dbReference type="EMBL" id="BMID01000001">
    <property type="protein sequence ID" value="GGA07101.1"/>
    <property type="molecule type" value="Genomic_DNA"/>
</dbReference>